<evidence type="ECO:0000313" key="4">
    <source>
        <dbReference type="EMBL" id="RPF54421.1"/>
    </source>
</evidence>
<protein>
    <recommendedName>
        <fullName evidence="3">mRNA interferase</fullName>
        <ecNumber evidence="3">3.1.-.-</ecNumber>
    </recommendedName>
</protein>
<proteinExistence type="inferred from homology"/>
<dbReference type="AlphaFoldDB" id="A0A3N5CBZ9"/>
<evidence type="ECO:0000256" key="3">
    <source>
        <dbReference type="PIRNR" id="PIRNR033490"/>
    </source>
</evidence>
<dbReference type="Pfam" id="PF02452">
    <property type="entry name" value="PemK_toxin"/>
    <property type="match status" value="1"/>
</dbReference>
<comment type="similarity">
    <text evidence="1 3">Belongs to the PemK/MazF family.</text>
</comment>
<comment type="function">
    <text evidence="3">Toxic component of a type II toxin-antitoxin (TA) system.</text>
</comment>
<dbReference type="Gene3D" id="2.30.30.110">
    <property type="match status" value="1"/>
</dbReference>
<accession>A0A3N5CBZ9</accession>
<dbReference type="SUPFAM" id="SSF50118">
    <property type="entry name" value="Cell growth inhibitor/plasmid maintenance toxic component"/>
    <property type="match status" value="1"/>
</dbReference>
<dbReference type="GO" id="GO:0004521">
    <property type="term" value="F:RNA endonuclease activity"/>
    <property type="evidence" value="ECO:0007669"/>
    <property type="project" value="TreeGrafter"/>
</dbReference>
<dbReference type="GO" id="GO:0003677">
    <property type="term" value="F:DNA binding"/>
    <property type="evidence" value="ECO:0007669"/>
    <property type="project" value="InterPro"/>
</dbReference>
<dbReference type="PANTHER" id="PTHR33988">
    <property type="entry name" value="ENDORIBONUCLEASE MAZF-RELATED"/>
    <property type="match status" value="1"/>
</dbReference>
<dbReference type="InterPro" id="IPR003477">
    <property type="entry name" value="PemK-like"/>
</dbReference>
<keyword evidence="2" id="KW-1277">Toxin-antitoxin system</keyword>
<reference evidence="4 5" key="1">
    <citation type="submission" date="2018-11" db="EMBL/GenBank/DDBJ databases">
        <title>Genomic Encyclopedia of Type Strains, Phase IV (KMG-IV): sequencing the most valuable type-strain genomes for metagenomic binning, comparative biology and taxonomic classification.</title>
        <authorList>
            <person name="Goeker M."/>
        </authorList>
    </citation>
    <scope>NUCLEOTIDE SEQUENCE [LARGE SCALE GENOMIC DNA]</scope>
    <source>
        <strain evidence="4 5">DSM 18090</strain>
    </source>
</reference>
<organism evidence="4 5">
    <name type="scientific">Aquisalibacillus elongatus</name>
    <dbReference type="NCBI Taxonomy" id="485577"/>
    <lineage>
        <taxon>Bacteria</taxon>
        <taxon>Bacillati</taxon>
        <taxon>Bacillota</taxon>
        <taxon>Bacilli</taxon>
        <taxon>Bacillales</taxon>
        <taxon>Bacillaceae</taxon>
        <taxon>Aquisalibacillus</taxon>
    </lineage>
</organism>
<sequence>MRIKRGNIHYVNFSSNRGSSIQRGVRPALILQCDAGNKHSTTTTVIPISSKQKGLPMHVRIDKSDCKMGELECTSYVFCEQIRVVNQDDVHSKICVVHKNVLERIHTALMIHLGFKKNKEKKEKLATV</sequence>
<keyword evidence="3" id="KW-0540">Nuclease</keyword>
<gene>
    <name evidence="4" type="ORF">EDC24_1620</name>
</gene>
<evidence type="ECO:0000313" key="5">
    <source>
        <dbReference type="Proteomes" id="UP000276443"/>
    </source>
</evidence>
<evidence type="ECO:0000256" key="1">
    <source>
        <dbReference type="ARBA" id="ARBA00007521"/>
    </source>
</evidence>
<dbReference type="GO" id="GO:0016075">
    <property type="term" value="P:rRNA catabolic process"/>
    <property type="evidence" value="ECO:0007669"/>
    <property type="project" value="TreeGrafter"/>
</dbReference>
<dbReference type="OrthoDB" id="9808744at2"/>
<dbReference type="EMBL" id="RKRF01000008">
    <property type="protein sequence ID" value="RPF54421.1"/>
    <property type="molecule type" value="Genomic_DNA"/>
</dbReference>
<keyword evidence="5" id="KW-1185">Reference proteome</keyword>
<dbReference type="PIRSF" id="PIRSF033490">
    <property type="entry name" value="MazF"/>
    <property type="match status" value="1"/>
</dbReference>
<dbReference type="EC" id="3.1.-.-" evidence="3"/>
<dbReference type="GO" id="GO:0016787">
    <property type="term" value="F:hydrolase activity"/>
    <property type="evidence" value="ECO:0007669"/>
    <property type="project" value="UniProtKB-KW"/>
</dbReference>
<evidence type="ECO:0000256" key="2">
    <source>
        <dbReference type="ARBA" id="ARBA00022649"/>
    </source>
</evidence>
<dbReference type="RefSeq" id="WP_124221396.1">
    <property type="nucleotide sequence ID" value="NZ_RKRF01000008.1"/>
</dbReference>
<keyword evidence="3" id="KW-0378">Hydrolase</keyword>
<name>A0A3N5CBZ9_9BACI</name>
<comment type="caution">
    <text evidence="4">The sequence shown here is derived from an EMBL/GenBank/DDBJ whole genome shotgun (WGS) entry which is preliminary data.</text>
</comment>
<dbReference type="Proteomes" id="UP000276443">
    <property type="component" value="Unassembled WGS sequence"/>
</dbReference>
<dbReference type="InterPro" id="IPR011067">
    <property type="entry name" value="Plasmid_toxin/cell-grow_inhib"/>
</dbReference>
<keyword evidence="3" id="KW-0255">Endonuclease</keyword>
<dbReference type="GO" id="GO:0006402">
    <property type="term" value="P:mRNA catabolic process"/>
    <property type="evidence" value="ECO:0007669"/>
    <property type="project" value="TreeGrafter"/>
</dbReference>